<dbReference type="OrthoDB" id="2432957at2759"/>
<protein>
    <submittedName>
        <fullName evidence="1">2104_t:CDS:1</fullName>
    </submittedName>
</protein>
<reference evidence="1" key="1">
    <citation type="submission" date="2021-06" db="EMBL/GenBank/DDBJ databases">
        <authorList>
            <person name="Kallberg Y."/>
            <person name="Tangrot J."/>
            <person name="Rosling A."/>
        </authorList>
    </citation>
    <scope>NUCLEOTIDE SEQUENCE</scope>
    <source>
        <strain evidence="1">IN212</strain>
    </source>
</reference>
<accession>A0A9N8ZMM2</accession>
<sequence length="66" mass="7654">MIIFKNLYRTLLAKEILECLEIWTEYEEFKEVFKAANQNVDIIATDSGSLPNISIDARYKNQTLLA</sequence>
<proteinExistence type="predicted"/>
<dbReference type="Proteomes" id="UP000789396">
    <property type="component" value="Unassembled WGS sequence"/>
</dbReference>
<dbReference type="AlphaFoldDB" id="A0A9N8ZMM2"/>
<organism evidence="1 2">
    <name type="scientific">Racocetra fulgida</name>
    <dbReference type="NCBI Taxonomy" id="60492"/>
    <lineage>
        <taxon>Eukaryota</taxon>
        <taxon>Fungi</taxon>
        <taxon>Fungi incertae sedis</taxon>
        <taxon>Mucoromycota</taxon>
        <taxon>Glomeromycotina</taxon>
        <taxon>Glomeromycetes</taxon>
        <taxon>Diversisporales</taxon>
        <taxon>Gigasporaceae</taxon>
        <taxon>Racocetra</taxon>
    </lineage>
</organism>
<keyword evidence="2" id="KW-1185">Reference proteome</keyword>
<evidence type="ECO:0000313" key="2">
    <source>
        <dbReference type="Proteomes" id="UP000789396"/>
    </source>
</evidence>
<dbReference type="EMBL" id="CAJVPZ010001856">
    <property type="protein sequence ID" value="CAG8501313.1"/>
    <property type="molecule type" value="Genomic_DNA"/>
</dbReference>
<comment type="caution">
    <text evidence="1">The sequence shown here is derived from an EMBL/GenBank/DDBJ whole genome shotgun (WGS) entry which is preliminary data.</text>
</comment>
<evidence type="ECO:0000313" key="1">
    <source>
        <dbReference type="EMBL" id="CAG8501313.1"/>
    </source>
</evidence>
<name>A0A9N8ZMM2_9GLOM</name>
<gene>
    <name evidence="1" type="ORF">RFULGI_LOCUS2450</name>
</gene>